<gene>
    <name evidence="5" type="ORF">SAMN02746019_00005480</name>
</gene>
<dbReference type="RefSeq" id="WP_088570817.1">
    <property type="nucleotide sequence ID" value="NZ_FYEK01000022.1"/>
</dbReference>
<dbReference type="InterPro" id="IPR050595">
    <property type="entry name" value="Bact_response_regulator"/>
</dbReference>
<dbReference type="OrthoDB" id="9804863at2"/>
<evidence type="ECO:0000259" key="4">
    <source>
        <dbReference type="PROSITE" id="PS50110"/>
    </source>
</evidence>
<feature type="compositionally biased region" description="Low complexity" evidence="3">
    <location>
        <begin position="264"/>
        <end position="280"/>
    </location>
</feature>
<keyword evidence="1 2" id="KW-0597">Phosphoprotein</keyword>
<keyword evidence="5" id="KW-0238">DNA-binding</keyword>
<dbReference type="InterPro" id="IPR011006">
    <property type="entry name" value="CheY-like_superfamily"/>
</dbReference>
<dbReference type="AlphaFoldDB" id="A0A212QSN6"/>
<reference evidence="6" key="1">
    <citation type="submission" date="2017-06" db="EMBL/GenBank/DDBJ databases">
        <authorList>
            <person name="Varghese N."/>
            <person name="Submissions S."/>
        </authorList>
    </citation>
    <scope>NUCLEOTIDE SEQUENCE [LARGE SCALE GENOMIC DNA]</scope>
    <source>
        <strain evidence="6">JAD2</strain>
    </source>
</reference>
<dbReference type="InterPro" id="IPR001789">
    <property type="entry name" value="Sig_transdc_resp-reg_receiver"/>
</dbReference>
<name>A0A212QSN6_9CHLR</name>
<proteinExistence type="predicted"/>
<organism evidence="5 6">
    <name type="scientific">Thermoflexus hugenholtzii JAD2</name>
    <dbReference type="NCBI Taxonomy" id="877466"/>
    <lineage>
        <taxon>Bacteria</taxon>
        <taxon>Bacillati</taxon>
        <taxon>Chloroflexota</taxon>
        <taxon>Thermoflexia</taxon>
        <taxon>Thermoflexales</taxon>
        <taxon>Thermoflexaceae</taxon>
        <taxon>Thermoflexus</taxon>
    </lineage>
</organism>
<dbReference type="Proteomes" id="UP000197025">
    <property type="component" value="Unassembled WGS sequence"/>
</dbReference>
<evidence type="ECO:0000313" key="5">
    <source>
        <dbReference type="EMBL" id="SNB62567.1"/>
    </source>
</evidence>
<feature type="region of interest" description="Disordered" evidence="3">
    <location>
        <begin position="122"/>
        <end position="142"/>
    </location>
</feature>
<evidence type="ECO:0000256" key="3">
    <source>
        <dbReference type="SAM" id="MobiDB-lite"/>
    </source>
</evidence>
<evidence type="ECO:0000256" key="2">
    <source>
        <dbReference type="PROSITE-ProRule" id="PRU00169"/>
    </source>
</evidence>
<protein>
    <submittedName>
        <fullName evidence="5">Response regulator containing CheY-like receiver, AAA-type ATPase, and DNA-binding domains</fullName>
    </submittedName>
</protein>
<sequence length="335" mass="35450">MRAPCVLVVDDSIDALQTLSDILAVAGYTVRTAPSAERALQILEGTEVDLVITDLRMGGMGGMALIRRLRESFPEIPVIALSGFADVGTVIQAFREGVADFITKPFTVGEVTETVARVLARRKAGPERPSVESAPPPAVLPPDQRARAAEALRDLQARLGAELAVLIGPGGSLLAAHGRLPEEAAQEMARAVGQIEEALDRLIPLLGEPGWTGQAWEGERWALYGSRPAPGFHLLVLVPRSIKPGLVALELREARARLQGLVVEAPESSTEPPASPASETGLGEASPVPAPESFPLPLEEAWETEEAGTGELLTYEEARARGLIPDLGGELEEAG</sequence>
<dbReference type="SUPFAM" id="SSF52172">
    <property type="entry name" value="CheY-like"/>
    <property type="match status" value="1"/>
</dbReference>
<dbReference type="SMART" id="SM00448">
    <property type="entry name" value="REC"/>
    <property type="match status" value="1"/>
</dbReference>
<dbReference type="Gene3D" id="3.30.450.30">
    <property type="entry name" value="Dynein light chain 2a, cytoplasmic"/>
    <property type="match status" value="1"/>
</dbReference>
<dbReference type="PANTHER" id="PTHR44591:SF3">
    <property type="entry name" value="RESPONSE REGULATORY DOMAIN-CONTAINING PROTEIN"/>
    <property type="match status" value="1"/>
</dbReference>
<evidence type="ECO:0000256" key="1">
    <source>
        <dbReference type="ARBA" id="ARBA00022553"/>
    </source>
</evidence>
<feature type="modified residue" description="4-aspartylphosphate" evidence="2">
    <location>
        <position position="54"/>
    </location>
</feature>
<keyword evidence="6" id="KW-1185">Reference proteome</keyword>
<dbReference type="CDD" id="cd00156">
    <property type="entry name" value="REC"/>
    <property type="match status" value="1"/>
</dbReference>
<dbReference type="InParanoid" id="A0A212QSN6"/>
<dbReference type="GO" id="GO:0003677">
    <property type="term" value="F:DNA binding"/>
    <property type="evidence" value="ECO:0007669"/>
    <property type="project" value="UniProtKB-KW"/>
</dbReference>
<feature type="region of interest" description="Disordered" evidence="3">
    <location>
        <begin position="263"/>
        <end position="312"/>
    </location>
</feature>
<dbReference type="SUPFAM" id="SSF103196">
    <property type="entry name" value="Roadblock/LC7 domain"/>
    <property type="match status" value="1"/>
</dbReference>
<dbReference type="EMBL" id="FYEK01000022">
    <property type="protein sequence ID" value="SNB62567.1"/>
    <property type="molecule type" value="Genomic_DNA"/>
</dbReference>
<evidence type="ECO:0000313" key="6">
    <source>
        <dbReference type="Proteomes" id="UP000197025"/>
    </source>
</evidence>
<dbReference type="PANTHER" id="PTHR44591">
    <property type="entry name" value="STRESS RESPONSE REGULATOR PROTEIN 1"/>
    <property type="match status" value="1"/>
</dbReference>
<dbReference type="Pfam" id="PF00072">
    <property type="entry name" value="Response_reg"/>
    <property type="match status" value="1"/>
</dbReference>
<dbReference type="Gene3D" id="3.40.50.2300">
    <property type="match status" value="1"/>
</dbReference>
<accession>A0A212QSN6</accession>
<dbReference type="GO" id="GO:0000160">
    <property type="term" value="P:phosphorelay signal transduction system"/>
    <property type="evidence" value="ECO:0007669"/>
    <property type="project" value="InterPro"/>
</dbReference>
<dbReference type="PROSITE" id="PS50110">
    <property type="entry name" value="RESPONSE_REGULATORY"/>
    <property type="match status" value="1"/>
</dbReference>
<feature type="domain" description="Response regulatory" evidence="4">
    <location>
        <begin position="5"/>
        <end position="119"/>
    </location>
</feature>